<keyword evidence="3" id="KW-0648">Protein biosynthesis</keyword>
<evidence type="ECO:0000256" key="2">
    <source>
        <dbReference type="ARBA" id="ARBA00022768"/>
    </source>
</evidence>
<evidence type="ECO:0000313" key="6">
    <source>
        <dbReference type="Proteomes" id="UP001166093"/>
    </source>
</evidence>
<dbReference type="Gene3D" id="3.30.70.60">
    <property type="match status" value="1"/>
</dbReference>
<comment type="caution">
    <text evidence="5">The sequence shown here is derived from an EMBL/GenBank/DDBJ whole genome shotgun (WGS) entry which is preliminary data.</text>
</comment>
<feature type="domain" description="Translation elongation factor EF1B beta/delta subunit guanine nucleotide exchange" evidence="4">
    <location>
        <begin position="160"/>
        <end position="198"/>
    </location>
</feature>
<name>A0ABS2YA66_POLSP</name>
<evidence type="ECO:0000256" key="3">
    <source>
        <dbReference type="ARBA" id="ARBA00022917"/>
    </source>
</evidence>
<protein>
    <submittedName>
        <fullName evidence="5">EF1B factor</fullName>
    </submittedName>
</protein>
<evidence type="ECO:0000259" key="4">
    <source>
        <dbReference type="Pfam" id="PF00736"/>
    </source>
</evidence>
<dbReference type="InterPro" id="IPR036219">
    <property type="entry name" value="eEF-1beta-like_sf"/>
</dbReference>
<dbReference type="InterPro" id="IPR014038">
    <property type="entry name" value="EF1B_bsu/dsu_GNE"/>
</dbReference>
<dbReference type="SUPFAM" id="SSF54984">
    <property type="entry name" value="eEF-1beta-like"/>
    <property type="match status" value="1"/>
</dbReference>
<dbReference type="EMBL" id="JAAWVQ010123239">
    <property type="protein sequence ID" value="MBN3283069.1"/>
    <property type="molecule type" value="Genomic_DNA"/>
</dbReference>
<accession>A0ABS2YA66</accession>
<dbReference type="PANTHER" id="PTHR11595:SF21">
    <property type="entry name" value="ELONGATION FACTOR 1-BETA"/>
    <property type="match status" value="1"/>
</dbReference>
<keyword evidence="6" id="KW-1185">Reference proteome</keyword>
<dbReference type="CDD" id="cd00292">
    <property type="entry name" value="EF1B"/>
    <property type="match status" value="1"/>
</dbReference>
<comment type="similarity">
    <text evidence="1">Belongs to the EF-1-beta/EF-1-delta family.</text>
</comment>
<evidence type="ECO:0000256" key="1">
    <source>
        <dbReference type="ARBA" id="ARBA00007411"/>
    </source>
</evidence>
<evidence type="ECO:0000313" key="5">
    <source>
        <dbReference type="EMBL" id="MBN3283069.1"/>
    </source>
</evidence>
<organism evidence="5 6">
    <name type="scientific">Polyodon spathula</name>
    <name type="common">North American paddlefish</name>
    <name type="synonym">Squalus spathula</name>
    <dbReference type="NCBI Taxonomy" id="7913"/>
    <lineage>
        <taxon>Eukaryota</taxon>
        <taxon>Metazoa</taxon>
        <taxon>Chordata</taxon>
        <taxon>Craniata</taxon>
        <taxon>Vertebrata</taxon>
        <taxon>Euteleostomi</taxon>
        <taxon>Actinopterygii</taxon>
        <taxon>Chondrostei</taxon>
        <taxon>Acipenseriformes</taxon>
        <taxon>Polyodontidae</taxon>
        <taxon>Polyodon</taxon>
    </lineage>
</organism>
<keyword evidence="2" id="KW-0251">Elongation factor</keyword>
<dbReference type="InterPro" id="IPR014717">
    <property type="entry name" value="Transl_elong_EF1B/ribsomal_bS6"/>
</dbReference>
<feature type="non-terminal residue" evidence="5">
    <location>
        <position position="199"/>
    </location>
</feature>
<feature type="non-terminal residue" evidence="5">
    <location>
        <position position="1"/>
    </location>
</feature>
<proteinExistence type="inferred from homology"/>
<dbReference type="Proteomes" id="UP001166093">
    <property type="component" value="Unassembled WGS sequence"/>
</dbReference>
<gene>
    <name evidence="5" type="primary">Eef1b_1</name>
    <name evidence="5" type="ORF">GTO93_0013312</name>
</gene>
<reference evidence="5" key="1">
    <citation type="journal article" date="2021" name="Cell">
        <title>Tracing the genetic footprints of vertebrate landing in non-teleost ray-finned fishes.</title>
        <authorList>
            <person name="Bi X."/>
            <person name="Wang K."/>
            <person name="Yang L."/>
            <person name="Pan H."/>
            <person name="Jiang H."/>
            <person name="Wei Q."/>
            <person name="Fang M."/>
            <person name="Yu H."/>
            <person name="Zhu C."/>
            <person name="Cai Y."/>
            <person name="He Y."/>
            <person name="Gan X."/>
            <person name="Zeng H."/>
            <person name="Yu D."/>
            <person name="Zhu Y."/>
            <person name="Jiang H."/>
            <person name="Qiu Q."/>
            <person name="Yang H."/>
            <person name="Zhang Y.E."/>
            <person name="Wang W."/>
            <person name="Zhu M."/>
            <person name="He S."/>
            <person name="Zhang G."/>
        </authorList>
    </citation>
    <scope>NUCLEOTIDE SEQUENCE</scope>
    <source>
        <strain evidence="5">Pddl_001</strain>
    </source>
</reference>
<sequence>MGQNDIMSTAEDMTDQVFACCCDCREEKNRTDGYPGPPCSHLRATASEDNAALGSLQASPQVPGQTTRVCELFHALCWYNHVKSSQEKASLPGVKKPLGRFGPTVVADCTAESKDDADDDIDLFGSDDRVAQYEAKKSKKTVFIAKSCILLDMKRWDNETDMGSSKLVPVGYGIKKLQVLCVVEDYKGRVDLLEELITA</sequence>
<dbReference type="PANTHER" id="PTHR11595">
    <property type="entry name" value="EF-HAND AND COILED-COIL DOMAIN-CONTAINING FAMILY MEMBER"/>
    <property type="match status" value="1"/>
</dbReference>
<dbReference type="Pfam" id="PF00736">
    <property type="entry name" value="EF1_GNE"/>
    <property type="match status" value="1"/>
</dbReference>
<dbReference type="InterPro" id="IPR049720">
    <property type="entry name" value="EF1B_bsu/dsu"/>
</dbReference>